<dbReference type="GO" id="GO:0032222">
    <property type="term" value="P:regulation of synaptic transmission, cholinergic"/>
    <property type="evidence" value="ECO:0007669"/>
    <property type="project" value="InterPro"/>
</dbReference>
<feature type="signal peptide" evidence="3">
    <location>
        <begin position="1"/>
        <end position="19"/>
    </location>
</feature>
<proteinExistence type="predicted"/>
<feature type="chain" id="PRO_5021188370" evidence="3">
    <location>
        <begin position="20"/>
        <end position="138"/>
    </location>
</feature>
<keyword evidence="1 3" id="KW-0732">Signal</keyword>
<dbReference type="PANTHER" id="PTHR33562">
    <property type="entry name" value="ATILLA, ISOFORM B-RELATED-RELATED"/>
    <property type="match status" value="1"/>
</dbReference>
<dbReference type="EMBL" id="HACA01005788">
    <property type="protein sequence ID" value="CDW23149.1"/>
    <property type="molecule type" value="Transcribed_RNA"/>
</dbReference>
<name>A0A0K2TAN0_LEPSM</name>
<dbReference type="Pfam" id="PF17064">
    <property type="entry name" value="QVR"/>
    <property type="match status" value="1"/>
</dbReference>
<dbReference type="InterPro" id="IPR031424">
    <property type="entry name" value="QVR-like"/>
</dbReference>
<evidence type="ECO:0000256" key="3">
    <source>
        <dbReference type="SAM" id="SignalP"/>
    </source>
</evidence>
<organism evidence="4">
    <name type="scientific">Lepeophtheirus salmonis</name>
    <name type="common">Salmon louse</name>
    <name type="synonym">Caligus salmonis</name>
    <dbReference type="NCBI Taxonomy" id="72036"/>
    <lineage>
        <taxon>Eukaryota</taxon>
        <taxon>Metazoa</taxon>
        <taxon>Ecdysozoa</taxon>
        <taxon>Arthropoda</taxon>
        <taxon>Crustacea</taxon>
        <taxon>Multicrustacea</taxon>
        <taxon>Hexanauplia</taxon>
        <taxon>Copepoda</taxon>
        <taxon>Siphonostomatoida</taxon>
        <taxon>Caligidae</taxon>
        <taxon>Lepeophtheirus</taxon>
    </lineage>
</organism>
<dbReference type="InterPro" id="IPR050975">
    <property type="entry name" value="Sleep_regulator"/>
</dbReference>
<reference evidence="4" key="1">
    <citation type="submission" date="2014-05" db="EMBL/GenBank/DDBJ databases">
        <authorList>
            <person name="Chronopoulou M."/>
        </authorList>
    </citation>
    <scope>NUCLEOTIDE SEQUENCE</scope>
    <source>
        <tissue evidence="4">Whole organism</tissue>
    </source>
</reference>
<dbReference type="OrthoDB" id="75169at2759"/>
<evidence type="ECO:0000256" key="1">
    <source>
        <dbReference type="ARBA" id="ARBA00022729"/>
    </source>
</evidence>
<evidence type="ECO:0000313" key="4">
    <source>
        <dbReference type="EMBL" id="CDW23149.1"/>
    </source>
</evidence>
<protein>
    <submittedName>
        <fullName evidence="4">Putative LOC101895980 [Musca domestica]</fullName>
    </submittedName>
</protein>
<sequence>MRSQIFLITIFTIVSTGSCLRCFSCRSDDQVYCGDPFYAGNIPVEECANMHTFETYLCYKAQNYVGGQYMTIRGCAPFDSEIFDPNIQRDMAGSYWESYSSGKVLSFCDTDNCNGAESVTKTSVTFSIVTILITLFFV</sequence>
<dbReference type="AlphaFoldDB" id="A0A0K2TAN0"/>
<keyword evidence="2" id="KW-0325">Glycoprotein</keyword>
<dbReference type="GO" id="GO:0030431">
    <property type="term" value="P:sleep"/>
    <property type="evidence" value="ECO:0007669"/>
    <property type="project" value="InterPro"/>
</dbReference>
<accession>A0A0K2TAN0</accession>
<dbReference type="PROSITE" id="PS51257">
    <property type="entry name" value="PROKAR_LIPOPROTEIN"/>
    <property type="match status" value="1"/>
</dbReference>
<evidence type="ECO:0000256" key="2">
    <source>
        <dbReference type="ARBA" id="ARBA00023180"/>
    </source>
</evidence>